<accession>A0A6P1GJW1</accession>
<sequence length="313" mass="33819">MKPLLRATLLFACGFAACAATSDSGSKIEKQQAQSQQSIAESLTAISALEISKDQRPDKTIEPCKIGDDRRYSDLCAQWKAADAAASSAYWTQSQFWAGLLLGLSTLGAAIAAAFYARAAAVHADRSANEAKRSADAAQEQMALARQMDRPYLTAIAPTLLVEGSEMPSVAVAVSFTIENSGKGPAFVELFGVEVKSHTEPRAYMKSDTRLFKMIAEGATVVVPDNGGRAGVEQAVYARAFSECPTVITDLRIFVQYRDIFGVRRRTFSGYARCPKDGGFVVLPSANPKDWEDFEIDPNWEPGTPGIEPTRTS</sequence>
<dbReference type="AlphaFoldDB" id="A0A6P1GJW1"/>
<evidence type="ECO:0008006" key="5">
    <source>
        <dbReference type="Google" id="ProtNLM"/>
    </source>
</evidence>
<evidence type="ECO:0000313" key="3">
    <source>
        <dbReference type="EMBL" id="QHD68749.1"/>
    </source>
</evidence>
<feature type="chain" id="PRO_5026710574" description="Lipoprotein" evidence="2">
    <location>
        <begin position="20"/>
        <end position="313"/>
    </location>
</feature>
<dbReference type="Proteomes" id="UP000464086">
    <property type="component" value="Chromosome"/>
</dbReference>
<reference evidence="3 4" key="1">
    <citation type="submission" date="2019-12" db="EMBL/GenBank/DDBJ databases">
        <title>Functional and genomic insights into the Sphingobium yanoikuyae YC-JY1, a bacterium efficiently degrading bisphenol A.</title>
        <authorList>
            <person name="Jia Y."/>
            <person name="Li X."/>
            <person name="Wang J."/>
            <person name="Eltoukhy A."/>
            <person name="Lamraoui I."/>
            <person name="Yan Y."/>
        </authorList>
    </citation>
    <scope>NUCLEOTIDE SEQUENCE [LARGE SCALE GENOMIC DNA]</scope>
    <source>
        <strain evidence="3 4">YC-JY1</strain>
    </source>
</reference>
<protein>
    <recommendedName>
        <fullName evidence="5">Lipoprotein</fullName>
    </recommendedName>
</protein>
<evidence type="ECO:0000256" key="2">
    <source>
        <dbReference type="SAM" id="SignalP"/>
    </source>
</evidence>
<dbReference type="EMBL" id="CP047218">
    <property type="protein sequence ID" value="QHD68749.1"/>
    <property type="molecule type" value="Genomic_DNA"/>
</dbReference>
<keyword evidence="2" id="KW-0732">Signal</keyword>
<feature type="signal peptide" evidence="2">
    <location>
        <begin position="1"/>
        <end position="19"/>
    </location>
</feature>
<evidence type="ECO:0000313" key="4">
    <source>
        <dbReference type="Proteomes" id="UP000464086"/>
    </source>
</evidence>
<dbReference type="RefSeq" id="WP_159367252.1">
    <property type="nucleotide sequence ID" value="NZ_CP047218.1"/>
</dbReference>
<evidence type="ECO:0000256" key="1">
    <source>
        <dbReference type="SAM" id="MobiDB-lite"/>
    </source>
</evidence>
<proteinExistence type="predicted"/>
<organism evidence="3 4">
    <name type="scientific">Sphingobium yanoikuyae</name>
    <name type="common">Sphingomonas yanoikuyae</name>
    <dbReference type="NCBI Taxonomy" id="13690"/>
    <lineage>
        <taxon>Bacteria</taxon>
        <taxon>Pseudomonadati</taxon>
        <taxon>Pseudomonadota</taxon>
        <taxon>Alphaproteobacteria</taxon>
        <taxon>Sphingomonadales</taxon>
        <taxon>Sphingomonadaceae</taxon>
        <taxon>Sphingobium</taxon>
    </lineage>
</organism>
<dbReference type="PROSITE" id="PS51257">
    <property type="entry name" value="PROKAR_LIPOPROTEIN"/>
    <property type="match status" value="1"/>
</dbReference>
<name>A0A6P1GJW1_SPHYA</name>
<gene>
    <name evidence="3" type="ORF">GS397_17915</name>
</gene>
<feature type="region of interest" description="Disordered" evidence="1">
    <location>
        <begin position="293"/>
        <end position="313"/>
    </location>
</feature>